<evidence type="ECO:0000313" key="3">
    <source>
        <dbReference type="EMBL" id="KAF2826996.1"/>
    </source>
</evidence>
<dbReference type="InterPro" id="IPR001841">
    <property type="entry name" value="Znf_RING"/>
</dbReference>
<dbReference type="Proteomes" id="UP000799424">
    <property type="component" value="Unassembled WGS sequence"/>
</dbReference>
<evidence type="ECO:0000313" key="4">
    <source>
        <dbReference type="Proteomes" id="UP000799424"/>
    </source>
</evidence>
<dbReference type="AlphaFoldDB" id="A0A6A7A1L5"/>
<accession>A0A6A7A1L5</accession>
<proteinExistence type="predicted"/>
<reference evidence="3" key="1">
    <citation type="journal article" date="2020" name="Stud. Mycol.">
        <title>101 Dothideomycetes genomes: a test case for predicting lifestyles and emergence of pathogens.</title>
        <authorList>
            <person name="Haridas S."/>
            <person name="Albert R."/>
            <person name="Binder M."/>
            <person name="Bloem J."/>
            <person name="Labutti K."/>
            <person name="Salamov A."/>
            <person name="Andreopoulos B."/>
            <person name="Baker S."/>
            <person name="Barry K."/>
            <person name="Bills G."/>
            <person name="Bluhm B."/>
            <person name="Cannon C."/>
            <person name="Castanera R."/>
            <person name="Culley D."/>
            <person name="Daum C."/>
            <person name="Ezra D."/>
            <person name="Gonzalez J."/>
            <person name="Henrissat B."/>
            <person name="Kuo A."/>
            <person name="Liang C."/>
            <person name="Lipzen A."/>
            <person name="Lutzoni F."/>
            <person name="Magnuson J."/>
            <person name="Mondo S."/>
            <person name="Nolan M."/>
            <person name="Ohm R."/>
            <person name="Pangilinan J."/>
            <person name="Park H.-J."/>
            <person name="Ramirez L."/>
            <person name="Alfaro M."/>
            <person name="Sun H."/>
            <person name="Tritt A."/>
            <person name="Yoshinaga Y."/>
            <person name="Zwiers L.-H."/>
            <person name="Turgeon B."/>
            <person name="Goodwin S."/>
            <person name="Spatafora J."/>
            <person name="Crous P."/>
            <person name="Grigoriev I."/>
        </authorList>
    </citation>
    <scope>NUCLEOTIDE SEQUENCE</scope>
    <source>
        <strain evidence="3">CBS 113818</strain>
    </source>
</reference>
<dbReference type="OrthoDB" id="3687216at2759"/>
<protein>
    <recommendedName>
        <fullName evidence="2">RING-type domain-containing protein</fullName>
    </recommendedName>
</protein>
<feature type="domain" description="RING-type" evidence="2">
    <location>
        <begin position="321"/>
        <end position="375"/>
    </location>
</feature>
<keyword evidence="4" id="KW-1185">Reference proteome</keyword>
<name>A0A6A7A1L5_9PLEO</name>
<dbReference type="PROSITE" id="PS50089">
    <property type="entry name" value="ZF_RING_2"/>
    <property type="match status" value="1"/>
</dbReference>
<dbReference type="Gene3D" id="3.30.40.10">
    <property type="entry name" value="Zinc/RING finger domain, C3HC4 (zinc finger)"/>
    <property type="match status" value="1"/>
</dbReference>
<evidence type="ECO:0000259" key="2">
    <source>
        <dbReference type="PROSITE" id="PS50089"/>
    </source>
</evidence>
<dbReference type="GO" id="GO:0008270">
    <property type="term" value="F:zinc ion binding"/>
    <property type="evidence" value="ECO:0007669"/>
    <property type="project" value="UniProtKB-KW"/>
</dbReference>
<dbReference type="EMBL" id="MU006225">
    <property type="protein sequence ID" value="KAF2826996.1"/>
    <property type="molecule type" value="Genomic_DNA"/>
</dbReference>
<sequence>MKERYLLNKPERLRRRDVVVNAFRPNNNNLPPFTLTNEKLQRKSLTPLPLHQSYTPEHSSLPTSTMDILSTSTIVRSTININEVLYHHCLHGRSKINAFGSSIDVPSLSQLEAQVVWQHTLDLLTSYVRRLNHAIDTAPDPKPPWWTDVNIARFGETTILLCSLERQLRYAKEARVLFSLPYVPYGESPQQELKRYIGYTTARVLWLFQMKSEGRSTFPSQGKSPLRYDNTEWITIPELQLPRLPDTHKWMCRTREIPWTFECESLFRLVGHIIVAEHRWLDIACKILTSQGLIAKNAFTKVEEFTEPATAEAIALGEIKCNICECAFSDGPGEDVEPAVKTCCGHFFGRVCLQAWVRGRKYGEKKGVPKCPNCRSRLFCKIYKLPQSVQPAVRAYIAYLRSDPDLDRQADDFLLDAREEKMDGCYDVALGTLLDSLYERRVEIKKHKANILVAIRAEKSLRTSQH</sequence>
<gene>
    <name evidence="3" type="ORF">CC86DRAFT_416779</name>
</gene>
<keyword evidence="1" id="KW-0862">Zinc</keyword>
<dbReference type="CDD" id="cd16448">
    <property type="entry name" value="RING-H2"/>
    <property type="match status" value="1"/>
</dbReference>
<dbReference type="InterPro" id="IPR013083">
    <property type="entry name" value="Znf_RING/FYVE/PHD"/>
</dbReference>
<keyword evidence="1" id="KW-0479">Metal-binding</keyword>
<dbReference type="SUPFAM" id="SSF57850">
    <property type="entry name" value="RING/U-box"/>
    <property type="match status" value="1"/>
</dbReference>
<keyword evidence="1" id="KW-0863">Zinc-finger</keyword>
<evidence type="ECO:0000256" key="1">
    <source>
        <dbReference type="PROSITE-ProRule" id="PRU00175"/>
    </source>
</evidence>
<organism evidence="3 4">
    <name type="scientific">Ophiobolus disseminans</name>
    <dbReference type="NCBI Taxonomy" id="1469910"/>
    <lineage>
        <taxon>Eukaryota</taxon>
        <taxon>Fungi</taxon>
        <taxon>Dikarya</taxon>
        <taxon>Ascomycota</taxon>
        <taxon>Pezizomycotina</taxon>
        <taxon>Dothideomycetes</taxon>
        <taxon>Pleosporomycetidae</taxon>
        <taxon>Pleosporales</taxon>
        <taxon>Pleosporineae</taxon>
        <taxon>Phaeosphaeriaceae</taxon>
        <taxon>Ophiobolus</taxon>
    </lineage>
</organism>